<proteinExistence type="predicted"/>
<sequence>MNLYNNINQWLTENYLPLMNNSWLYFNATPTVVGTTAMNSVAGNRVTKRFIDGTKQHELLFGIDMITQYDNQGTSDINMQAMDEVNKFAEWLDTLSVDNYPDFGENNTILKIEVLTNVPNLLIDSTQQLAKYQFQTRITYNEERSLKA</sequence>
<evidence type="ECO:0000313" key="1">
    <source>
        <dbReference type="EMBL" id="DAF59911.1"/>
    </source>
</evidence>
<accession>A0A8S5TAA6</accession>
<name>A0A8S5TAA6_9CAUD</name>
<dbReference type="EMBL" id="BK032778">
    <property type="protein sequence ID" value="DAF59911.1"/>
    <property type="molecule type" value="Genomic_DNA"/>
</dbReference>
<protein>
    <submittedName>
        <fullName evidence="1">Minor capsid protein from bacteriophage</fullName>
    </submittedName>
</protein>
<organism evidence="1">
    <name type="scientific">Siphoviridae sp. ctwDi18</name>
    <dbReference type="NCBI Taxonomy" id="2827970"/>
    <lineage>
        <taxon>Viruses</taxon>
        <taxon>Duplodnaviria</taxon>
        <taxon>Heunggongvirae</taxon>
        <taxon>Uroviricota</taxon>
        <taxon>Caudoviricetes</taxon>
    </lineage>
</organism>
<reference evidence="1" key="1">
    <citation type="journal article" date="2021" name="Proc. Natl. Acad. Sci. U.S.A.">
        <title>A Catalog of Tens of Thousands of Viruses from Human Metagenomes Reveals Hidden Associations with Chronic Diseases.</title>
        <authorList>
            <person name="Tisza M.J."/>
            <person name="Buck C.B."/>
        </authorList>
    </citation>
    <scope>NUCLEOTIDE SEQUENCE</scope>
    <source>
        <strain evidence="1">CtwDi18</strain>
    </source>
</reference>